<proteinExistence type="predicted"/>
<evidence type="ECO:0000259" key="1">
    <source>
        <dbReference type="Pfam" id="PF24626"/>
    </source>
</evidence>
<comment type="caution">
    <text evidence="2">The sequence shown here is derived from an EMBL/GenBank/DDBJ whole genome shotgun (WGS) entry which is preliminary data.</text>
</comment>
<dbReference type="AlphaFoldDB" id="A0AAD9E4I3"/>
<dbReference type="Gene3D" id="3.30.70.270">
    <property type="match status" value="1"/>
</dbReference>
<keyword evidence="3" id="KW-1185">Reference proteome</keyword>
<evidence type="ECO:0000313" key="3">
    <source>
        <dbReference type="Proteomes" id="UP001239994"/>
    </source>
</evidence>
<dbReference type="SUPFAM" id="SSF56672">
    <property type="entry name" value="DNA/RNA polymerases"/>
    <property type="match status" value="1"/>
</dbReference>
<evidence type="ECO:0000313" key="2">
    <source>
        <dbReference type="EMBL" id="KAK1804811.1"/>
    </source>
</evidence>
<dbReference type="EMBL" id="JAROKS010000003">
    <property type="protein sequence ID" value="KAK1804811.1"/>
    <property type="molecule type" value="Genomic_DNA"/>
</dbReference>
<dbReference type="Proteomes" id="UP001239994">
    <property type="component" value="Unassembled WGS sequence"/>
</dbReference>
<reference evidence="2" key="1">
    <citation type="submission" date="2023-03" db="EMBL/GenBank/DDBJ databases">
        <title>Electrophorus voltai genome.</title>
        <authorList>
            <person name="Bian C."/>
        </authorList>
    </citation>
    <scope>NUCLEOTIDE SEQUENCE</scope>
    <source>
        <strain evidence="2">CB-2022</strain>
        <tissue evidence="2">Muscle</tissue>
    </source>
</reference>
<dbReference type="InterPro" id="IPR043128">
    <property type="entry name" value="Rev_trsase/Diguanyl_cyclase"/>
</dbReference>
<dbReference type="PANTHER" id="PTHR24559:SF440">
    <property type="entry name" value="RIBONUCLEASE H"/>
    <property type="match status" value="1"/>
</dbReference>
<accession>A0AAD9E4I3</accession>
<organism evidence="2 3">
    <name type="scientific">Electrophorus voltai</name>
    <dbReference type="NCBI Taxonomy" id="2609070"/>
    <lineage>
        <taxon>Eukaryota</taxon>
        <taxon>Metazoa</taxon>
        <taxon>Chordata</taxon>
        <taxon>Craniata</taxon>
        <taxon>Vertebrata</taxon>
        <taxon>Euteleostomi</taxon>
        <taxon>Actinopterygii</taxon>
        <taxon>Neopterygii</taxon>
        <taxon>Teleostei</taxon>
        <taxon>Ostariophysi</taxon>
        <taxon>Gymnotiformes</taxon>
        <taxon>Gymnotoidei</taxon>
        <taxon>Gymnotidae</taxon>
        <taxon>Electrophorus</taxon>
    </lineage>
</organism>
<dbReference type="Pfam" id="PF24626">
    <property type="entry name" value="SH3_Tf2-1"/>
    <property type="match status" value="1"/>
</dbReference>
<dbReference type="InterPro" id="IPR056924">
    <property type="entry name" value="SH3_Tf2-1"/>
</dbReference>
<gene>
    <name evidence="2" type="ORF">P4O66_003653</name>
</gene>
<feature type="domain" description="Tf2-1-like SH3-like" evidence="1">
    <location>
        <begin position="144"/>
        <end position="201"/>
    </location>
</feature>
<dbReference type="InterPro" id="IPR043502">
    <property type="entry name" value="DNA/RNA_pol_sf"/>
</dbReference>
<protein>
    <recommendedName>
        <fullName evidence="1">Tf2-1-like SH3-like domain-containing protein</fullName>
    </recommendedName>
</protein>
<dbReference type="PANTHER" id="PTHR24559">
    <property type="entry name" value="TRANSPOSON TY3-I GAG-POL POLYPROTEIN"/>
    <property type="match status" value="1"/>
</dbReference>
<dbReference type="InterPro" id="IPR053134">
    <property type="entry name" value="RNA-dir_DNA_polymerase"/>
</dbReference>
<name>A0AAD9E4I3_9TELE</name>
<sequence length="303" mass="33829">MSTRGWDAFESWLLSRFLSDLKGVVTVGQPDSRRNTPTPAKDHTLYLPRSQYPDYSSTSLSKRVLFHPDAYINEFLGRSVVAYIEDILIYCPSWDQHVHDVRAVLGTLLQKHLYCKVEKCEFHRREHPDPSKLFVVGIDASNVGQKVWVSMTDGRAGSNGKLAAKYEDPYTITRCINEVTYCVGLSGNSWTSQAFHVSALKLATSSESGSALAGLAARQEAGEVFGGRFSHGRYFQVYGKSCNTNAYQVKSAKQNKQTKNNNKKRTMDIEDHVPKARVGGDLFRGSLCKLKVCFQLLETVSAS</sequence>